<keyword evidence="2" id="KW-0560">Oxidoreductase</keyword>
<gene>
    <name evidence="2" type="ORF">SAMN05444682_111163</name>
</gene>
<evidence type="ECO:0000313" key="2">
    <source>
        <dbReference type="EMBL" id="SFJ61577.1"/>
    </source>
</evidence>
<dbReference type="EMBL" id="FOQO01000011">
    <property type="protein sequence ID" value="SFJ61577.1"/>
    <property type="molecule type" value="Genomic_DNA"/>
</dbReference>
<dbReference type="GO" id="GO:0032451">
    <property type="term" value="F:demethylase activity"/>
    <property type="evidence" value="ECO:0007669"/>
    <property type="project" value="TreeGrafter"/>
</dbReference>
<dbReference type="STRING" id="1477437.SAMN05444682_111163"/>
<dbReference type="Pfam" id="PF13532">
    <property type="entry name" value="2OG-FeII_Oxy_2"/>
    <property type="match status" value="1"/>
</dbReference>
<reference evidence="2 3" key="1">
    <citation type="submission" date="2016-10" db="EMBL/GenBank/DDBJ databases">
        <authorList>
            <person name="de Groot N.N."/>
        </authorList>
    </citation>
    <scope>NUCLEOTIDE SEQUENCE [LARGE SCALE GENOMIC DNA]</scope>
    <source>
        <strain evidence="2 3">RK1</strain>
    </source>
</reference>
<organism evidence="2 3">
    <name type="scientific">Parapedobacter indicus</name>
    <dbReference type="NCBI Taxonomy" id="1477437"/>
    <lineage>
        <taxon>Bacteria</taxon>
        <taxon>Pseudomonadati</taxon>
        <taxon>Bacteroidota</taxon>
        <taxon>Sphingobacteriia</taxon>
        <taxon>Sphingobacteriales</taxon>
        <taxon>Sphingobacteriaceae</taxon>
        <taxon>Parapedobacter</taxon>
    </lineage>
</organism>
<evidence type="ECO:0000313" key="3">
    <source>
        <dbReference type="Proteomes" id="UP000198670"/>
    </source>
</evidence>
<evidence type="ECO:0000259" key="1">
    <source>
        <dbReference type="PROSITE" id="PS51471"/>
    </source>
</evidence>
<dbReference type="PANTHER" id="PTHR12463">
    <property type="entry name" value="OXYGENASE-RELATED"/>
    <property type="match status" value="1"/>
</dbReference>
<keyword evidence="3" id="KW-1185">Reference proteome</keyword>
<dbReference type="AlphaFoldDB" id="A0A1I3SW61"/>
<dbReference type="InterPro" id="IPR027450">
    <property type="entry name" value="AlkB-like"/>
</dbReference>
<dbReference type="InterPro" id="IPR005123">
    <property type="entry name" value="Oxoglu/Fe-dep_dioxygenase_dom"/>
</dbReference>
<dbReference type="SUPFAM" id="SSF51197">
    <property type="entry name" value="Clavaminate synthase-like"/>
    <property type="match status" value="1"/>
</dbReference>
<dbReference type="InterPro" id="IPR032857">
    <property type="entry name" value="ALKBH4"/>
</dbReference>
<feature type="domain" description="Fe2OG dioxygenase" evidence="1">
    <location>
        <begin position="80"/>
        <end position="178"/>
    </location>
</feature>
<dbReference type="Proteomes" id="UP000198670">
    <property type="component" value="Unassembled WGS sequence"/>
</dbReference>
<keyword evidence="2" id="KW-0223">Dioxygenase</keyword>
<dbReference type="PANTHER" id="PTHR12463:SF1">
    <property type="entry name" value="2-OXOGLUTARATE AND FE-DEPENDENT OXYGENASE FAMILY PROTEIN"/>
    <property type="match status" value="1"/>
</dbReference>
<dbReference type="GO" id="GO:0051213">
    <property type="term" value="F:dioxygenase activity"/>
    <property type="evidence" value="ECO:0007669"/>
    <property type="project" value="UniProtKB-KW"/>
</dbReference>
<dbReference type="InterPro" id="IPR037151">
    <property type="entry name" value="AlkB-like_sf"/>
</dbReference>
<dbReference type="Gene3D" id="2.60.120.590">
    <property type="entry name" value="Alpha-ketoglutarate-dependent dioxygenase AlkB-like"/>
    <property type="match status" value="1"/>
</dbReference>
<name>A0A1I3SW61_9SPHI</name>
<dbReference type="GO" id="GO:0070988">
    <property type="term" value="P:demethylation"/>
    <property type="evidence" value="ECO:0007669"/>
    <property type="project" value="InterPro"/>
</dbReference>
<accession>A0A1I3SW61</accession>
<sequence length="178" mass="20918">MPDGFTYQDEFLEAEEEQDLLRIVANEVLHPMVFRGFEAKRKVKSYGYHYHFDSRTITEGVPIPEGYRWLLEKVATAVSLPNTALKELLVTEYPPGSVINWHRDAPPFELIIGISLQSDCTFRFRPYDSDKRTRRSVIGFPLRRRSMYVMSRESRNEWEHSTAPVQTTRYSLTIRTLR</sequence>
<dbReference type="PROSITE" id="PS51471">
    <property type="entry name" value="FE2OG_OXY"/>
    <property type="match status" value="1"/>
</dbReference>
<proteinExistence type="predicted"/>
<protein>
    <submittedName>
        <fullName evidence="2">Alkylated DNA repair dioxygenase AlkB</fullName>
    </submittedName>
</protein>